<feature type="chain" id="PRO_5034761661" description="Secreted protein" evidence="1">
    <location>
        <begin position="25"/>
        <end position="67"/>
    </location>
</feature>
<protein>
    <recommendedName>
        <fullName evidence="4">Secreted protein</fullName>
    </recommendedName>
</protein>
<dbReference type="EMBL" id="CP069102">
    <property type="protein sequence ID" value="QSS49950.1"/>
    <property type="molecule type" value="Genomic_DNA"/>
</dbReference>
<gene>
    <name evidence="2" type="ORF">I7I53_10474</name>
</gene>
<dbReference type="Proteomes" id="UP000663419">
    <property type="component" value="Chromosome 1"/>
</dbReference>
<evidence type="ECO:0000313" key="2">
    <source>
        <dbReference type="EMBL" id="QSS49950.1"/>
    </source>
</evidence>
<evidence type="ECO:0000313" key="3">
    <source>
        <dbReference type="Proteomes" id="UP000663419"/>
    </source>
</evidence>
<reference evidence="2" key="1">
    <citation type="submission" date="2021-01" db="EMBL/GenBank/DDBJ databases">
        <title>Chromosome-level genome assembly of a human fungal pathogen reveals clustering of transcriptionally co-regulated genes.</title>
        <authorList>
            <person name="Voorhies M."/>
            <person name="Cohen S."/>
            <person name="Shea T.P."/>
            <person name="Petrus S."/>
            <person name="Munoz J.F."/>
            <person name="Poplawski S."/>
            <person name="Goldman W.E."/>
            <person name="Michael T."/>
            <person name="Cuomo C.A."/>
            <person name="Sil A."/>
            <person name="Beyhan S."/>
        </authorList>
    </citation>
    <scope>NUCLEOTIDE SEQUENCE</scope>
    <source>
        <strain evidence="2">H88</strain>
    </source>
</reference>
<evidence type="ECO:0000256" key="1">
    <source>
        <dbReference type="SAM" id="SignalP"/>
    </source>
</evidence>
<feature type="signal peptide" evidence="1">
    <location>
        <begin position="1"/>
        <end position="24"/>
    </location>
</feature>
<name>A0A8A1L8J6_AJEC8</name>
<sequence length="67" mass="7386">MGCVNVRILGVLLCSSLSLISVRDDEGVIDEQLCVAIYFVSITRGNKAWIAFLKSSMRSGRSPMKHL</sequence>
<keyword evidence="1" id="KW-0732">Signal</keyword>
<accession>A0A8A1L8J6</accession>
<organism evidence="2 3">
    <name type="scientific">Ajellomyces capsulatus (strain H88)</name>
    <name type="common">Darling's disease fungus</name>
    <name type="synonym">Histoplasma capsulatum</name>
    <dbReference type="NCBI Taxonomy" id="544711"/>
    <lineage>
        <taxon>Eukaryota</taxon>
        <taxon>Fungi</taxon>
        <taxon>Dikarya</taxon>
        <taxon>Ascomycota</taxon>
        <taxon>Pezizomycotina</taxon>
        <taxon>Eurotiomycetes</taxon>
        <taxon>Eurotiomycetidae</taxon>
        <taxon>Onygenales</taxon>
        <taxon>Ajellomycetaceae</taxon>
        <taxon>Histoplasma</taxon>
    </lineage>
</organism>
<dbReference type="AlphaFoldDB" id="A0A8A1L8J6"/>
<evidence type="ECO:0008006" key="4">
    <source>
        <dbReference type="Google" id="ProtNLM"/>
    </source>
</evidence>
<proteinExistence type="predicted"/>
<dbReference type="VEuPathDB" id="FungiDB:I7I53_10474"/>